<comment type="caution">
    <text evidence="1">The sequence shown here is derived from an EMBL/GenBank/DDBJ whole genome shotgun (WGS) entry which is preliminary data.</text>
</comment>
<reference evidence="1 2" key="1">
    <citation type="journal article" date="2022" name="New Phytol.">
        <title>Ecological generalism drives hyperdiversity of secondary metabolite gene clusters in xylarialean endophytes.</title>
        <authorList>
            <person name="Franco M.E.E."/>
            <person name="Wisecaver J.H."/>
            <person name="Arnold A.E."/>
            <person name="Ju Y.M."/>
            <person name="Slot J.C."/>
            <person name="Ahrendt S."/>
            <person name="Moore L.P."/>
            <person name="Eastman K.E."/>
            <person name="Scott K."/>
            <person name="Konkel Z."/>
            <person name="Mondo S.J."/>
            <person name="Kuo A."/>
            <person name="Hayes R.D."/>
            <person name="Haridas S."/>
            <person name="Andreopoulos B."/>
            <person name="Riley R."/>
            <person name="LaButti K."/>
            <person name="Pangilinan J."/>
            <person name="Lipzen A."/>
            <person name="Amirebrahimi M."/>
            <person name="Yan J."/>
            <person name="Adam C."/>
            <person name="Keymanesh K."/>
            <person name="Ng V."/>
            <person name="Louie K."/>
            <person name="Northen T."/>
            <person name="Drula E."/>
            <person name="Henrissat B."/>
            <person name="Hsieh H.M."/>
            <person name="Youens-Clark K."/>
            <person name="Lutzoni F."/>
            <person name="Miadlikowska J."/>
            <person name="Eastwood D.C."/>
            <person name="Hamelin R.C."/>
            <person name="Grigoriev I.V."/>
            <person name="U'Ren J.M."/>
        </authorList>
    </citation>
    <scope>NUCLEOTIDE SEQUENCE [LARGE SCALE GENOMIC DNA]</scope>
    <source>
        <strain evidence="1 2">CBS 119005</strain>
    </source>
</reference>
<name>A0ACB9ZB83_9PEZI</name>
<evidence type="ECO:0000313" key="1">
    <source>
        <dbReference type="EMBL" id="KAI4869019.1"/>
    </source>
</evidence>
<evidence type="ECO:0000313" key="2">
    <source>
        <dbReference type="Proteomes" id="UP001497700"/>
    </source>
</evidence>
<accession>A0ACB9ZB83</accession>
<sequence>MDVFRTAWTDVVIGTVALKDVFHSEVISQVISKRSAEHLASRSVAGVLGSAGFVAAVVIECVVALAIFLFISYTLNSVFPLLAIVEDDATTLDYEPVQLKDDSELEKTAEYMASPGNEEGPVTRSRPVTSNLRSTYRLLRATRGFRGLWRGFDYALVHSIFAGLIMAAFRALPSVFSLVGFAVASLLTVQLGVAWTHSVISEPSQRTSFWQRLPPFKLAFRATALPTLTVWLASGLTQQVPVIIDGLTKDSKYDAFGWLLALGLWVFLHVFIVTPATVVLVRVQASLLPEGDQAIVAFDRGLTLHRASGKEYMTMQDAWNSFSRAAWIRLVKLCAKVWAVSVPIVLAMVLIAASEFYFVHWLSERR</sequence>
<dbReference type="Proteomes" id="UP001497700">
    <property type="component" value="Unassembled WGS sequence"/>
</dbReference>
<keyword evidence="2" id="KW-1185">Reference proteome</keyword>
<organism evidence="1 2">
    <name type="scientific">Hypoxylon rubiginosum</name>
    <dbReference type="NCBI Taxonomy" id="110542"/>
    <lineage>
        <taxon>Eukaryota</taxon>
        <taxon>Fungi</taxon>
        <taxon>Dikarya</taxon>
        <taxon>Ascomycota</taxon>
        <taxon>Pezizomycotina</taxon>
        <taxon>Sordariomycetes</taxon>
        <taxon>Xylariomycetidae</taxon>
        <taxon>Xylariales</taxon>
        <taxon>Hypoxylaceae</taxon>
        <taxon>Hypoxylon</taxon>
    </lineage>
</organism>
<dbReference type="EMBL" id="MU393433">
    <property type="protein sequence ID" value="KAI4869019.1"/>
    <property type="molecule type" value="Genomic_DNA"/>
</dbReference>
<proteinExistence type="predicted"/>
<protein>
    <submittedName>
        <fullName evidence="1">Uncharacterized protein</fullName>
    </submittedName>
</protein>
<gene>
    <name evidence="1" type="ORF">F4820DRAFT_407791</name>
</gene>